<dbReference type="Gene3D" id="3.40.228.10">
    <property type="entry name" value="Dimethylsulfoxide Reductase, domain 2"/>
    <property type="match status" value="1"/>
</dbReference>
<evidence type="ECO:0000256" key="1">
    <source>
        <dbReference type="ARBA" id="ARBA00022723"/>
    </source>
</evidence>
<dbReference type="GO" id="GO:0003954">
    <property type="term" value="F:NADH dehydrogenase activity"/>
    <property type="evidence" value="ECO:0007669"/>
    <property type="project" value="TreeGrafter"/>
</dbReference>
<dbReference type="Proteomes" id="UP000294567">
    <property type="component" value="Unassembled WGS sequence"/>
</dbReference>
<evidence type="ECO:0000256" key="2">
    <source>
        <dbReference type="ARBA" id="ARBA00023002"/>
    </source>
</evidence>
<dbReference type="Gene3D" id="3.40.50.740">
    <property type="match status" value="1"/>
</dbReference>
<feature type="domain" description="Molybdopterin oxidoreductase" evidence="5">
    <location>
        <begin position="1"/>
        <end position="330"/>
    </location>
</feature>
<dbReference type="GO" id="GO:0016020">
    <property type="term" value="C:membrane"/>
    <property type="evidence" value="ECO:0007669"/>
    <property type="project" value="TreeGrafter"/>
</dbReference>
<evidence type="ECO:0000313" key="7">
    <source>
        <dbReference type="EMBL" id="TCS87048.1"/>
    </source>
</evidence>
<dbReference type="InterPro" id="IPR006656">
    <property type="entry name" value="Mopterin_OxRdtase"/>
</dbReference>
<evidence type="ECO:0000256" key="3">
    <source>
        <dbReference type="ARBA" id="ARBA00023004"/>
    </source>
</evidence>
<feature type="domain" description="Molybdopterin dinucleotide-binding" evidence="6">
    <location>
        <begin position="415"/>
        <end position="516"/>
    </location>
</feature>
<dbReference type="PANTHER" id="PTHR43105:SF14">
    <property type="entry name" value="FORMATE DEHYDROGENASE H"/>
    <property type="match status" value="1"/>
</dbReference>
<keyword evidence="4" id="KW-0411">Iron-sulfur</keyword>
<dbReference type="GO" id="GO:0043546">
    <property type="term" value="F:molybdopterin cofactor binding"/>
    <property type="evidence" value="ECO:0007669"/>
    <property type="project" value="InterPro"/>
</dbReference>
<dbReference type="Pfam" id="PF00384">
    <property type="entry name" value="Molybdopterin"/>
    <property type="match status" value="1"/>
</dbReference>
<name>A0A4R3KQV9_9FIRM</name>
<dbReference type="GO" id="GO:0046872">
    <property type="term" value="F:metal ion binding"/>
    <property type="evidence" value="ECO:0007669"/>
    <property type="project" value="UniProtKB-KW"/>
</dbReference>
<evidence type="ECO:0000256" key="4">
    <source>
        <dbReference type="ARBA" id="ARBA00023014"/>
    </source>
</evidence>
<dbReference type="Pfam" id="PF01568">
    <property type="entry name" value="Molydop_binding"/>
    <property type="match status" value="1"/>
</dbReference>
<dbReference type="EMBL" id="SMAE01000012">
    <property type="protein sequence ID" value="TCS87048.1"/>
    <property type="molecule type" value="Genomic_DNA"/>
</dbReference>
<dbReference type="InterPro" id="IPR009010">
    <property type="entry name" value="Asp_de-COase-like_dom_sf"/>
</dbReference>
<gene>
    <name evidence="7" type="ORF">EDD65_1125</name>
</gene>
<sequence length="527" mass="59425">MTNSIGEVEGNEVLFVIGSNTTEAHPIIGNKMKKAVKNGAKLIVVDPRKTELASMADLWLPLNSGTDAALINGLMHIIVKENWHDKEFIEKRCKGFENLLETIEKYTPEVVYRITGIPEELLYETAKLYTSTKKAGIFYTLGITEHTTGTANVMNLANLAMLTGHLGIENAGINPLRGQNNVQGACDMGALPNIYPGYQDVASKESRKFFEKTWGVPLNPNYGLRIPEMLDEALKGNVKVMYIMGEDPVLTDADANHVKKALNSLDFLVVQDLFLTETAKFADVVFPAACYAEKDGTFTNTERRVQRVRKAVKAPGECREDWKILIEVAQRLGAKGFDYEDAEEIFEEIRITMPTYRGINYKRIDKVGLQWPCPTEDHPGTPFLHKEEFTHGKGLMIPVEYEEPAELVCDEYPILLSTGRMLYHYNVMTRYLKSLNDIRPYELAEINPIDAEKIGVKEEDFVRVTSRRGSITTRVTITEKVKPGMMFMTFHYKESPVNELTNSAYDPITKTAEYKISAVKVEKVTEI</sequence>
<accession>A0A4R3KQV9</accession>
<dbReference type="SUPFAM" id="SSF53706">
    <property type="entry name" value="Formate dehydrogenase/DMSO reductase, domains 1-3"/>
    <property type="match status" value="1"/>
</dbReference>
<evidence type="ECO:0000259" key="5">
    <source>
        <dbReference type="Pfam" id="PF00384"/>
    </source>
</evidence>
<dbReference type="Gene3D" id="2.40.40.20">
    <property type="match status" value="1"/>
</dbReference>
<comment type="caution">
    <text evidence="7">The sequence shown here is derived from an EMBL/GenBank/DDBJ whole genome shotgun (WGS) entry which is preliminary data.</text>
</comment>
<keyword evidence="1" id="KW-0479">Metal-binding</keyword>
<dbReference type="InterPro" id="IPR006657">
    <property type="entry name" value="MoPterin_dinucl-bd_dom"/>
</dbReference>
<organism evidence="7 8">
    <name type="scientific">Keratinibaculum paraultunense</name>
    <dbReference type="NCBI Taxonomy" id="1278232"/>
    <lineage>
        <taxon>Bacteria</taxon>
        <taxon>Bacillati</taxon>
        <taxon>Bacillota</taxon>
        <taxon>Tissierellia</taxon>
        <taxon>Tissierellales</taxon>
        <taxon>Tepidimicrobiaceae</taxon>
        <taxon>Keratinibaculum</taxon>
    </lineage>
</organism>
<evidence type="ECO:0000259" key="6">
    <source>
        <dbReference type="Pfam" id="PF01568"/>
    </source>
</evidence>
<reference evidence="7 8" key="1">
    <citation type="submission" date="2019-03" db="EMBL/GenBank/DDBJ databases">
        <title>Genomic Encyclopedia of Type Strains, Phase IV (KMG-IV): sequencing the most valuable type-strain genomes for metagenomic binning, comparative biology and taxonomic classification.</title>
        <authorList>
            <person name="Goeker M."/>
        </authorList>
    </citation>
    <scope>NUCLEOTIDE SEQUENCE [LARGE SCALE GENOMIC DNA]</scope>
    <source>
        <strain evidence="7 8">DSM 26752</strain>
    </source>
</reference>
<keyword evidence="8" id="KW-1185">Reference proteome</keyword>
<protein>
    <submittedName>
        <fullName evidence="7">Formate dehydrogenase major subunit</fullName>
    </submittedName>
</protein>
<dbReference type="GO" id="GO:0022904">
    <property type="term" value="P:respiratory electron transport chain"/>
    <property type="evidence" value="ECO:0007669"/>
    <property type="project" value="TreeGrafter"/>
</dbReference>
<keyword evidence="2" id="KW-0560">Oxidoreductase</keyword>
<dbReference type="GO" id="GO:0051536">
    <property type="term" value="F:iron-sulfur cluster binding"/>
    <property type="evidence" value="ECO:0007669"/>
    <property type="project" value="UniProtKB-KW"/>
</dbReference>
<proteinExistence type="predicted"/>
<dbReference type="AlphaFoldDB" id="A0A4R3KQV9"/>
<dbReference type="PANTHER" id="PTHR43105">
    <property type="entry name" value="RESPIRATORY NITRATE REDUCTASE"/>
    <property type="match status" value="1"/>
</dbReference>
<dbReference type="InterPro" id="IPR050123">
    <property type="entry name" value="Prok_molybdopt-oxidoreductase"/>
</dbReference>
<evidence type="ECO:0000313" key="8">
    <source>
        <dbReference type="Proteomes" id="UP000294567"/>
    </source>
</evidence>
<dbReference type="SUPFAM" id="SSF50692">
    <property type="entry name" value="ADC-like"/>
    <property type="match status" value="1"/>
</dbReference>
<keyword evidence="3" id="KW-0408">Iron</keyword>